<evidence type="ECO:0000256" key="1">
    <source>
        <dbReference type="ARBA" id="ARBA00006817"/>
    </source>
</evidence>
<accession>A0ABW2DMK2</accession>
<dbReference type="RefSeq" id="WP_066624346.1">
    <property type="nucleotide sequence ID" value="NZ_JBHSYQ010000008.1"/>
</dbReference>
<dbReference type="Gene3D" id="3.30.530.20">
    <property type="match status" value="1"/>
</dbReference>
<dbReference type="CDD" id="cd07814">
    <property type="entry name" value="SRPBCC_CalC_Aha1-like"/>
    <property type="match status" value="1"/>
</dbReference>
<protein>
    <submittedName>
        <fullName evidence="3">SRPBCC domain-containing protein</fullName>
    </submittedName>
</protein>
<name>A0ABW2DMK2_9BACT</name>
<evidence type="ECO:0000313" key="3">
    <source>
        <dbReference type="EMBL" id="MFC6998974.1"/>
    </source>
</evidence>
<keyword evidence="4" id="KW-1185">Reference proteome</keyword>
<reference evidence="4" key="1">
    <citation type="journal article" date="2019" name="Int. J. Syst. Evol. Microbiol.">
        <title>The Global Catalogue of Microorganisms (GCM) 10K type strain sequencing project: providing services to taxonomists for standard genome sequencing and annotation.</title>
        <authorList>
            <consortium name="The Broad Institute Genomics Platform"/>
            <consortium name="The Broad Institute Genome Sequencing Center for Infectious Disease"/>
            <person name="Wu L."/>
            <person name="Ma J."/>
        </authorList>
    </citation>
    <scope>NUCLEOTIDE SEQUENCE [LARGE SCALE GENOMIC DNA]</scope>
    <source>
        <strain evidence="4">CGMCC 4.7393</strain>
    </source>
</reference>
<proteinExistence type="inferred from homology"/>
<comment type="caution">
    <text evidence="3">The sequence shown here is derived from an EMBL/GenBank/DDBJ whole genome shotgun (WGS) entry which is preliminary data.</text>
</comment>
<gene>
    <name evidence="3" type="ORF">ACFQHR_15150</name>
</gene>
<dbReference type="InterPro" id="IPR013538">
    <property type="entry name" value="ASHA1/2-like_C"/>
</dbReference>
<dbReference type="Proteomes" id="UP001596405">
    <property type="component" value="Unassembled WGS sequence"/>
</dbReference>
<sequence length="149" mass="17029">MKQAPIIIERTIQAPAGEVWAAISDRDKMKEWYFNLREFKPEVGFEFEFEGGPDDRIYVHLCQVTEAVPGEKLAYSWRYQGYEGISFVTFELFAEGKAHTKIRLTHTGLDTFPKSNPDLAKQNFVAGWNDIIGNLLPNFLEKAPVTEIS</sequence>
<evidence type="ECO:0000313" key="4">
    <source>
        <dbReference type="Proteomes" id="UP001596405"/>
    </source>
</evidence>
<dbReference type="SUPFAM" id="SSF55961">
    <property type="entry name" value="Bet v1-like"/>
    <property type="match status" value="1"/>
</dbReference>
<dbReference type="Pfam" id="PF08327">
    <property type="entry name" value="AHSA1"/>
    <property type="match status" value="1"/>
</dbReference>
<dbReference type="InterPro" id="IPR023393">
    <property type="entry name" value="START-like_dom_sf"/>
</dbReference>
<feature type="domain" description="Activator of Hsp90 ATPase homologue 1/2-like C-terminal" evidence="2">
    <location>
        <begin position="14"/>
        <end position="135"/>
    </location>
</feature>
<organism evidence="3 4">
    <name type="scientific">Rufibacter roseus</name>
    <dbReference type="NCBI Taxonomy" id="1567108"/>
    <lineage>
        <taxon>Bacteria</taxon>
        <taxon>Pseudomonadati</taxon>
        <taxon>Bacteroidota</taxon>
        <taxon>Cytophagia</taxon>
        <taxon>Cytophagales</taxon>
        <taxon>Hymenobacteraceae</taxon>
        <taxon>Rufibacter</taxon>
    </lineage>
</organism>
<comment type="similarity">
    <text evidence="1">Belongs to the AHA1 family.</text>
</comment>
<dbReference type="EMBL" id="JBHSYQ010000008">
    <property type="protein sequence ID" value="MFC6998974.1"/>
    <property type="molecule type" value="Genomic_DNA"/>
</dbReference>
<evidence type="ECO:0000259" key="2">
    <source>
        <dbReference type="Pfam" id="PF08327"/>
    </source>
</evidence>